<organism evidence="2 3">
    <name type="scientific">Azonexus hydrophilus</name>
    <dbReference type="NCBI Taxonomy" id="418702"/>
    <lineage>
        <taxon>Bacteria</taxon>
        <taxon>Pseudomonadati</taxon>
        <taxon>Pseudomonadota</taxon>
        <taxon>Betaproteobacteria</taxon>
        <taxon>Rhodocyclales</taxon>
        <taxon>Azonexaceae</taxon>
        <taxon>Azonexus</taxon>
    </lineage>
</organism>
<evidence type="ECO:0000313" key="2">
    <source>
        <dbReference type="EMBL" id="WZJ21990.1"/>
    </source>
</evidence>
<dbReference type="EMBL" id="CP151406">
    <property type="protein sequence ID" value="WZJ21990.1"/>
    <property type="molecule type" value="Genomic_DNA"/>
</dbReference>
<evidence type="ECO:0000313" key="3">
    <source>
        <dbReference type="Proteomes" id="UP001479520"/>
    </source>
</evidence>
<keyword evidence="3" id="KW-1185">Reference proteome</keyword>
<keyword evidence="1" id="KW-0472">Membrane</keyword>
<keyword evidence="1" id="KW-0812">Transmembrane</keyword>
<gene>
    <name evidence="2" type="ORF">AADV58_02245</name>
</gene>
<protein>
    <recommendedName>
        <fullName evidence="4">Peptidase S54 rhomboid domain-containing protein</fullName>
    </recommendedName>
</protein>
<reference evidence="2 3" key="1">
    <citation type="submission" date="2024-04" db="EMBL/GenBank/DDBJ databases">
        <title>Dissimilatory iodate-reducing microorganisms contribute to the enrichment of iodine in groundwater.</title>
        <authorList>
            <person name="Jiang Z."/>
        </authorList>
    </citation>
    <scope>NUCLEOTIDE SEQUENCE [LARGE SCALE GENOMIC DNA]</scope>
    <source>
        <strain evidence="2 3">NCP973</strain>
    </source>
</reference>
<dbReference type="Proteomes" id="UP001479520">
    <property type="component" value="Chromosome"/>
</dbReference>
<feature type="transmembrane region" description="Helical" evidence="1">
    <location>
        <begin position="139"/>
        <end position="157"/>
    </location>
</feature>
<name>A0ABZ2XKU6_9RHOO</name>
<sequence length="190" mass="20524">MKGDFHEVARVWRQSSWQIKTYLALSAFLASGSIASLSETTFRWKGFVSDAVSFYQTYIAGQLQWLLERLFVHVPDGLSHLLILTAIYLGANLRVAKFALPSAEARSVALNAMTNYVGAAIGIAALFHSTARELEGDGALGLFLGSAFATSFAYWRVGGAARILWFVSLLAPFVIVGLAAAVMSGLVRTS</sequence>
<evidence type="ECO:0008006" key="4">
    <source>
        <dbReference type="Google" id="ProtNLM"/>
    </source>
</evidence>
<feature type="transmembrane region" description="Helical" evidence="1">
    <location>
        <begin position="108"/>
        <end position="127"/>
    </location>
</feature>
<dbReference type="RefSeq" id="WP_281981862.1">
    <property type="nucleotide sequence ID" value="NZ_CALFBA010000021.1"/>
</dbReference>
<feature type="transmembrane region" description="Helical" evidence="1">
    <location>
        <begin position="164"/>
        <end position="187"/>
    </location>
</feature>
<evidence type="ECO:0000256" key="1">
    <source>
        <dbReference type="SAM" id="Phobius"/>
    </source>
</evidence>
<feature type="transmembrane region" description="Helical" evidence="1">
    <location>
        <begin position="77"/>
        <end position="96"/>
    </location>
</feature>
<accession>A0ABZ2XKU6</accession>
<keyword evidence="1" id="KW-1133">Transmembrane helix</keyword>
<proteinExistence type="predicted"/>
<feature type="transmembrane region" description="Helical" evidence="1">
    <location>
        <begin position="21"/>
        <end position="38"/>
    </location>
</feature>